<evidence type="ECO:0000259" key="7">
    <source>
        <dbReference type="PROSITE" id="PS50111"/>
    </source>
</evidence>
<dbReference type="Proteomes" id="UP000196084">
    <property type="component" value="Unassembled WGS sequence"/>
</dbReference>
<evidence type="ECO:0000256" key="5">
    <source>
        <dbReference type="SAM" id="MobiDB-lite"/>
    </source>
</evidence>
<dbReference type="GO" id="GO:0016020">
    <property type="term" value="C:membrane"/>
    <property type="evidence" value="ECO:0007669"/>
    <property type="project" value="InterPro"/>
</dbReference>
<dbReference type="InterPro" id="IPR004089">
    <property type="entry name" value="MCPsignal_dom"/>
</dbReference>
<feature type="compositionally biased region" description="Acidic residues" evidence="5">
    <location>
        <begin position="767"/>
        <end position="776"/>
    </location>
</feature>
<proteinExistence type="inferred from homology"/>
<dbReference type="GO" id="GO:0007165">
    <property type="term" value="P:signal transduction"/>
    <property type="evidence" value="ECO:0007669"/>
    <property type="project" value="UniProtKB-KW"/>
</dbReference>
<feature type="transmembrane region" description="Helical" evidence="6">
    <location>
        <begin position="31"/>
        <end position="53"/>
    </location>
</feature>
<protein>
    <recommendedName>
        <fullName evidence="11">Chemotaxis protein</fullName>
    </recommendedName>
</protein>
<dbReference type="SMART" id="SM00304">
    <property type="entry name" value="HAMP"/>
    <property type="match status" value="2"/>
</dbReference>
<evidence type="ECO:0000256" key="3">
    <source>
        <dbReference type="PROSITE-ProRule" id="PRU00284"/>
    </source>
</evidence>
<dbReference type="EMBL" id="MWPH01000001">
    <property type="protein sequence ID" value="OVE86258.1"/>
    <property type="molecule type" value="Genomic_DNA"/>
</dbReference>
<keyword evidence="6" id="KW-0472">Membrane</keyword>
<dbReference type="Pfam" id="PF00015">
    <property type="entry name" value="MCPsignal"/>
    <property type="match status" value="1"/>
</dbReference>
<evidence type="ECO:0000313" key="9">
    <source>
        <dbReference type="EMBL" id="OVE86258.1"/>
    </source>
</evidence>
<accession>A0A202EDJ2</accession>
<dbReference type="PANTHER" id="PTHR32089:SF112">
    <property type="entry name" value="LYSOZYME-LIKE PROTEIN-RELATED"/>
    <property type="match status" value="1"/>
</dbReference>
<keyword evidence="4" id="KW-0175">Coiled coil</keyword>
<evidence type="ECO:0000259" key="8">
    <source>
        <dbReference type="PROSITE" id="PS50885"/>
    </source>
</evidence>
<evidence type="ECO:0000256" key="1">
    <source>
        <dbReference type="ARBA" id="ARBA00023224"/>
    </source>
</evidence>
<dbReference type="PANTHER" id="PTHR32089">
    <property type="entry name" value="METHYL-ACCEPTING CHEMOTAXIS PROTEIN MCPB"/>
    <property type="match status" value="1"/>
</dbReference>
<dbReference type="SUPFAM" id="SSF58104">
    <property type="entry name" value="Methyl-accepting chemotaxis protein (MCP) signaling domain"/>
    <property type="match status" value="1"/>
</dbReference>
<dbReference type="SMART" id="SM00283">
    <property type="entry name" value="MA"/>
    <property type="match status" value="1"/>
</dbReference>
<feature type="coiled-coil region" evidence="4">
    <location>
        <begin position="350"/>
        <end position="387"/>
    </location>
</feature>
<dbReference type="CDD" id="cd06225">
    <property type="entry name" value="HAMP"/>
    <property type="match status" value="1"/>
</dbReference>
<feature type="coiled-coil region" evidence="4">
    <location>
        <begin position="519"/>
        <end position="573"/>
    </location>
</feature>
<dbReference type="OrthoDB" id="8523at2157"/>
<evidence type="ECO:0000256" key="2">
    <source>
        <dbReference type="ARBA" id="ARBA00029447"/>
    </source>
</evidence>
<dbReference type="Pfam" id="PF00672">
    <property type="entry name" value="HAMP"/>
    <property type="match status" value="1"/>
</dbReference>
<evidence type="ECO:0000256" key="4">
    <source>
        <dbReference type="SAM" id="Coils"/>
    </source>
</evidence>
<keyword evidence="1 3" id="KW-0807">Transducer</keyword>
<feature type="domain" description="HAMP" evidence="8">
    <location>
        <begin position="306"/>
        <end position="358"/>
    </location>
</feature>
<dbReference type="PROSITE" id="PS50111">
    <property type="entry name" value="CHEMOTAXIS_TRANSDUC_2"/>
    <property type="match status" value="1"/>
</dbReference>
<keyword evidence="10" id="KW-1185">Reference proteome</keyword>
<organism evidence="9 10">
    <name type="scientific">Natronolimnobius baerhuensis</name>
    <dbReference type="NCBI Taxonomy" id="253108"/>
    <lineage>
        <taxon>Archaea</taxon>
        <taxon>Methanobacteriati</taxon>
        <taxon>Methanobacteriota</taxon>
        <taxon>Stenosarchaea group</taxon>
        <taxon>Halobacteria</taxon>
        <taxon>Halobacteriales</taxon>
        <taxon>Natrialbaceae</taxon>
        <taxon>Natronolimnobius</taxon>
    </lineage>
</organism>
<evidence type="ECO:0008006" key="11">
    <source>
        <dbReference type="Google" id="ProtNLM"/>
    </source>
</evidence>
<gene>
    <name evidence="9" type="ORF">B2G88_05600</name>
</gene>
<sequence length="776" mass="82611">MSRDGEAGDTSAQANGSLVPNALRSRLITKVALGILVVLVLTAGISTVFYLGISDHLEHQVDEQIEQTTELHTSVVDNWVADREHDLEERQRLDVLRSSDEDEISRVLETESYSSDFDALHLVDSETGTIIASSDDDALERDFFEDVDAETTTQSTFISDEQYRSAVGESTIAIGQPHRDYRLNRLIVGEVDVAEGGPDLPQAIDGAATAVVTADGELVLGSADVDTAQADVAGDSVNTARDAVHMHDEGEHRYAASGLESHEFAIVTETPHETAFAVRDEVLWSFAATIVLSGVVLTAAGVAGGRSVSSDLSRLESRAHAMEDGDLSVELSTRRVDEIGSLYASFGAMRDSLRHQIETAQSAREDADAERERVEQINADLEAAAEEYCTVMEAAAGGELQARAAVETDNEAMQTIGTECNEMLAAIDATVADLQTFATQVALASEQVTASSEEVRTASEQISDSVQDIATGAEYQNDALQTVTTELSDLSATTEEIAASSSEVAAIAERTATAGQTGHEAATDALDRMNETESEAEQAVTEITALEDDVSQIDELIEQIQQLAEQTNMLALNANIEASRSEGGEETDGFGAVASEIKTLSADAKAAAQQVEDRLERIREQTGDSAAQVEATSERLATASEQVEQAVASLEEIATYADRTNVGVQEISTATQAQAATTQEVSTIVDETASIAAQTTTETEHVAAATEEQTAALTDVTDSATTLSTRATDLSNALEHFETTTEAPSRDSERVDRKADIGHPPATGAFEFDDSSETNK</sequence>
<comment type="caution">
    <text evidence="9">The sequence shown here is derived from an EMBL/GenBank/DDBJ whole genome shotgun (WGS) entry which is preliminary data.</text>
</comment>
<dbReference type="InterPro" id="IPR003660">
    <property type="entry name" value="HAMP_dom"/>
</dbReference>
<feature type="region of interest" description="Disordered" evidence="5">
    <location>
        <begin position="732"/>
        <end position="776"/>
    </location>
</feature>
<feature type="domain" description="Methyl-accepting transducer" evidence="7">
    <location>
        <begin position="451"/>
        <end position="689"/>
    </location>
</feature>
<evidence type="ECO:0000313" key="10">
    <source>
        <dbReference type="Proteomes" id="UP000196084"/>
    </source>
</evidence>
<dbReference type="PROSITE" id="PS50885">
    <property type="entry name" value="HAMP"/>
    <property type="match status" value="1"/>
</dbReference>
<dbReference type="Gene3D" id="6.10.250.1910">
    <property type="match status" value="1"/>
</dbReference>
<keyword evidence="6" id="KW-1133">Transmembrane helix</keyword>
<keyword evidence="6" id="KW-0812">Transmembrane</keyword>
<dbReference type="SUPFAM" id="SSF158472">
    <property type="entry name" value="HAMP domain-like"/>
    <property type="match status" value="1"/>
</dbReference>
<dbReference type="Gene3D" id="1.10.287.950">
    <property type="entry name" value="Methyl-accepting chemotaxis protein"/>
    <property type="match status" value="1"/>
</dbReference>
<name>A0A202EDJ2_9EURY</name>
<reference evidence="9 10" key="1">
    <citation type="submission" date="2017-02" db="EMBL/GenBank/DDBJ databases">
        <title>Natronthermophilus aegyptiacus gen. nov.,sp. nov., an aerobic, extremely halophilic alkalithermophilic archaeon isolated from the athalassohaline Wadi An Natrun, Egypt.</title>
        <authorList>
            <person name="Zhao B."/>
        </authorList>
    </citation>
    <scope>NUCLEOTIDE SEQUENCE [LARGE SCALE GENOMIC DNA]</scope>
    <source>
        <strain evidence="9 10">CGMCC 1.3597</strain>
    </source>
</reference>
<comment type="similarity">
    <text evidence="2">Belongs to the methyl-accepting chemotaxis (MCP) protein family.</text>
</comment>
<feature type="compositionally biased region" description="Basic and acidic residues" evidence="5">
    <location>
        <begin position="735"/>
        <end position="757"/>
    </location>
</feature>
<dbReference type="RefSeq" id="WP_087714197.1">
    <property type="nucleotide sequence ID" value="NZ_MWPH01000001.1"/>
</dbReference>
<dbReference type="AlphaFoldDB" id="A0A202EDJ2"/>
<evidence type="ECO:0000256" key="6">
    <source>
        <dbReference type="SAM" id="Phobius"/>
    </source>
</evidence>